<evidence type="ECO:0000313" key="2">
    <source>
        <dbReference type="Proteomes" id="UP000030392"/>
    </source>
</evidence>
<dbReference type="Proteomes" id="UP000030392">
    <property type="component" value="Unassembled WGS sequence"/>
</dbReference>
<comment type="caution">
    <text evidence="1">The sequence shown here is derived from an EMBL/GenBank/DDBJ whole genome shotgun (WGS) entry which is preliminary data.</text>
</comment>
<reference evidence="2" key="1">
    <citation type="journal article" date="2014" name="Sci. Data">
        <title>Genomes of diverse isolates of the marine cyanobacterium Prochlorococcus.</title>
        <authorList>
            <person name="Biller S."/>
            <person name="Berube P."/>
            <person name="Thompson J."/>
            <person name="Kelly L."/>
            <person name="Roggensack S."/>
            <person name="Awad L."/>
            <person name="Roache-Johnson K."/>
            <person name="Ding H."/>
            <person name="Giovannoni S.J."/>
            <person name="Moore L.R."/>
            <person name="Chisholm S.W."/>
        </authorList>
    </citation>
    <scope>NUCLEOTIDE SEQUENCE [LARGE SCALE GENOMIC DNA]</scope>
    <source>
        <strain evidence="2">PAC1</strain>
    </source>
</reference>
<accession>A0A0A2C3U9</accession>
<name>A0A0A2C3U9_PROMR</name>
<protein>
    <submittedName>
        <fullName evidence="1">Uncharacterized protein</fullName>
    </submittedName>
</protein>
<evidence type="ECO:0000313" key="1">
    <source>
        <dbReference type="EMBL" id="KGG20207.1"/>
    </source>
</evidence>
<proteinExistence type="predicted"/>
<gene>
    <name evidence="1" type="ORF">EV03_1408</name>
</gene>
<organism evidence="1 2">
    <name type="scientific">Prochlorococcus marinus str. PAC1</name>
    <dbReference type="NCBI Taxonomy" id="59924"/>
    <lineage>
        <taxon>Bacteria</taxon>
        <taxon>Bacillati</taxon>
        <taxon>Cyanobacteriota</taxon>
        <taxon>Cyanophyceae</taxon>
        <taxon>Synechococcales</taxon>
        <taxon>Prochlorococcaceae</taxon>
        <taxon>Prochlorococcus</taxon>
    </lineage>
</organism>
<dbReference type="EMBL" id="JNAX01000013">
    <property type="protein sequence ID" value="KGG20207.1"/>
    <property type="molecule type" value="Genomic_DNA"/>
</dbReference>
<dbReference type="AlphaFoldDB" id="A0A0A2C3U9"/>
<sequence length="60" mass="7076">MPFSKQLFDNFSGVPTQKNEMSDLFSNYKPKYDDDVMECLQFGICSMRSAPPREIPYFHF</sequence>